<dbReference type="PANTHER" id="PTHR11731">
    <property type="entry name" value="PROTEASE FAMILY S9B,C DIPEPTIDYL-PEPTIDASE IV-RELATED"/>
    <property type="match status" value="1"/>
</dbReference>
<comment type="caution">
    <text evidence="3">The sequence shown here is derived from an EMBL/GenBank/DDBJ whole genome shotgun (WGS) entry which is preliminary data.</text>
</comment>
<reference evidence="3 4" key="1">
    <citation type="submission" date="2024-10" db="EMBL/GenBank/DDBJ databases">
        <title>The Natural Products Discovery Center: Release of the First 8490 Sequenced Strains for Exploring Actinobacteria Biosynthetic Diversity.</title>
        <authorList>
            <person name="Kalkreuter E."/>
            <person name="Kautsar S.A."/>
            <person name="Yang D."/>
            <person name="Bader C.D."/>
            <person name="Teijaro C.N."/>
            <person name="Fluegel L."/>
            <person name="Davis C.M."/>
            <person name="Simpson J.R."/>
            <person name="Lauterbach L."/>
            <person name="Steele A.D."/>
            <person name="Gui C."/>
            <person name="Meng S."/>
            <person name="Li G."/>
            <person name="Viehrig K."/>
            <person name="Ye F."/>
            <person name="Su P."/>
            <person name="Kiefer A.F."/>
            <person name="Nichols A."/>
            <person name="Cepeda A.J."/>
            <person name="Yan W."/>
            <person name="Fan B."/>
            <person name="Jiang Y."/>
            <person name="Adhikari A."/>
            <person name="Zheng C.-J."/>
            <person name="Schuster L."/>
            <person name="Cowan T.M."/>
            <person name="Smanski M.J."/>
            <person name="Chevrette M.G."/>
            <person name="De Carvalho L.P.S."/>
            <person name="Shen B."/>
        </authorList>
    </citation>
    <scope>NUCLEOTIDE SEQUENCE [LARGE SCALE GENOMIC DNA]</scope>
    <source>
        <strain evidence="3 4">NPDC050545</strain>
    </source>
</reference>
<dbReference type="InterPro" id="IPR029058">
    <property type="entry name" value="AB_hydrolase_fold"/>
</dbReference>
<evidence type="ECO:0000259" key="2">
    <source>
        <dbReference type="Pfam" id="PF00930"/>
    </source>
</evidence>
<dbReference type="Proteomes" id="UP001612741">
    <property type="component" value="Unassembled WGS sequence"/>
</dbReference>
<dbReference type="SUPFAM" id="SSF82171">
    <property type="entry name" value="DPP6 N-terminal domain-like"/>
    <property type="match status" value="1"/>
</dbReference>
<dbReference type="InterPro" id="IPR002469">
    <property type="entry name" value="Peptidase_S9B_N"/>
</dbReference>
<dbReference type="SUPFAM" id="SSF53474">
    <property type="entry name" value="alpha/beta-Hydrolases"/>
    <property type="match status" value="1"/>
</dbReference>
<dbReference type="RefSeq" id="WP_397090895.1">
    <property type="nucleotide sequence ID" value="NZ_JBITGY010000017.1"/>
</dbReference>
<dbReference type="Gene3D" id="2.140.10.30">
    <property type="entry name" value="Dipeptidylpeptidase IV, N-terminal domain"/>
    <property type="match status" value="1"/>
</dbReference>
<feature type="domain" description="Dipeptidylpeptidase IV N-terminal" evidence="2">
    <location>
        <begin position="87"/>
        <end position="327"/>
    </location>
</feature>
<dbReference type="EMBL" id="JBITGY010000017">
    <property type="protein sequence ID" value="MFI6504928.1"/>
    <property type="molecule type" value="Genomic_DNA"/>
</dbReference>
<dbReference type="PANTHER" id="PTHR11731:SF193">
    <property type="entry name" value="DIPEPTIDYL PEPTIDASE 9"/>
    <property type="match status" value="1"/>
</dbReference>
<name>A0ABW7Z9W7_9ACTN</name>
<sequence length="625" mass="68277">MTFLQQLTRTNRFTLGRPSSFTVSADGRTVLFLRDSSLWAWEDKQERLVAGPGISAYSADDACRTIVFERDGQVHDADGPLPAAAPARAPMLDPSGRRIAYVCAGALRVLDADGDRVLAEPDGPEVTWGLPEYAATASIDRHDGMWWSPGGRRLLAARVDTAPVQRWHVTDLLDPARPSRSFPYPAVGTANADVTLWIIGLDGTAVRVQAGDEYLTAAAWDAHGPLAAFQSRDQRHVHVHAIDPDTGRTTLLAEQRDDAWVTLVPGLPRRTAAGVLLTSADRDDTRTLLYGGRPVTPPGLHLMTVQAVDGETVLFTATDEPTETQLWSYDPGEGLAKLGHAGADDTRRGGTTVIAARIHGTGDEIASHAEEPMLDLRMRLLRLGERELRAALFLPSWHRPEDGPLPVLMDPYGGPAIRKALAEPFWASYVSQWFAEQGFAVLVVDGRGTPGRSPSWERAIHLDVAQPALDDQVSGLHEAAELEPALDLSRVAIRGWSYGGFLALVAILRRPDVFHAAIAGAPVTDQRMYDTHWRERHLGHPDAHPEAYDRSSPILEAAGLSRPLMLIHGLADDNVLPAHTLRFSTALLQAGRPHEVLPLAREGHRPTAEHLMACQLDFLRRAIPR</sequence>
<gene>
    <name evidence="3" type="ORF">ACIBG2_46610</name>
</gene>
<evidence type="ECO:0000313" key="3">
    <source>
        <dbReference type="EMBL" id="MFI6504928.1"/>
    </source>
</evidence>
<proteinExistence type="predicted"/>
<protein>
    <submittedName>
        <fullName evidence="3">Prolyl oligopeptidase family serine peptidase</fullName>
    </submittedName>
</protein>
<dbReference type="InterPro" id="IPR001375">
    <property type="entry name" value="Peptidase_S9_cat"/>
</dbReference>
<evidence type="ECO:0000313" key="4">
    <source>
        <dbReference type="Proteomes" id="UP001612741"/>
    </source>
</evidence>
<keyword evidence="4" id="KW-1185">Reference proteome</keyword>
<organism evidence="3 4">
    <name type="scientific">Nonomuraea typhae</name>
    <dbReference type="NCBI Taxonomy" id="2603600"/>
    <lineage>
        <taxon>Bacteria</taxon>
        <taxon>Bacillati</taxon>
        <taxon>Actinomycetota</taxon>
        <taxon>Actinomycetes</taxon>
        <taxon>Streptosporangiales</taxon>
        <taxon>Streptosporangiaceae</taxon>
        <taxon>Nonomuraea</taxon>
    </lineage>
</organism>
<accession>A0ABW7Z9W7</accession>
<evidence type="ECO:0000259" key="1">
    <source>
        <dbReference type="Pfam" id="PF00326"/>
    </source>
</evidence>
<dbReference type="InterPro" id="IPR050278">
    <property type="entry name" value="Serine_Prot_S9B/DPPIV"/>
</dbReference>
<dbReference type="Pfam" id="PF00326">
    <property type="entry name" value="Peptidase_S9"/>
    <property type="match status" value="1"/>
</dbReference>
<dbReference type="Pfam" id="PF00930">
    <property type="entry name" value="DPPIV_N"/>
    <property type="match status" value="1"/>
</dbReference>
<dbReference type="Gene3D" id="3.40.50.1820">
    <property type="entry name" value="alpha/beta hydrolase"/>
    <property type="match status" value="1"/>
</dbReference>
<feature type="domain" description="Peptidase S9 prolyl oligopeptidase catalytic" evidence="1">
    <location>
        <begin position="428"/>
        <end position="620"/>
    </location>
</feature>